<keyword evidence="1" id="KW-0614">Plasmid</keyword>
<dbReference type="EMBL" id="CP125949">
    <property type="protein sequence ID" value="WHS68104.1"/>
    <property type="molecule type" value="Genomic_DNA"/>
</dbReference>
<keyword evidence="2" id="KW-1185">Reference proteome</keyword>
<dbReference type="Proteomes" id="UP001240697">
    <property type="component" value="Plasmid pZM22-2"/>
</dbReference>
<accession>A0ABY8T1K5</accession>
<proteinExistence type="predicted"/>
<geneLocation type="plasmid" evidence="1 2">
    <name>pZM22-2</name>
</geneLocation>
<name>A0ABY8T1K5_9BURK</name>
<dbReference type="RefSeq" id="WP_020227830.1">
    <property type="nucleotide sequence ID" value="NZ_CP125949.1"/>
</dbReference>
<gene>
    <name evidence="1" type="ORF">QMY55_24655</name>
</gene>
<protein>
    <submittedName>
        <fullName evidence="1">Uncharacterized protein</fullName>
    </submittedName>
</protein>
<organism evidence="1 2">
    <name type="scientific">Comamonas resistens</name>
    <dbReference type="NCBI Taxonomy" id="3046670"/>
    <lineage>
        <taxon>Bacteria</taxon>
        <taxon>Pseudomonadati</taxon>
        <taxon>Pseudomonadota</taxon>
        <taxon>Betaproteobacteria</taxon>
        <taxon>Burkholderiales</taxon>
        <taxon>Comamonadaceae</taxon>
        <taxon>Comamonas</taxon>
    </lineage>
</organism>
<evidence type="ECO:0000313" key="1">
    <source>
        <dbReference type="EMBL" id="WHS68104.1"/>
    </source>
</evidence>
<sequence length="103" mass="11231">MAQQTLTPAEARSIFADASAETFPSARLTSAGRAAVADWLTSTAKPASINQSEWLAQWYDDIESRASFGEQPIAVEVRASTSVTGTPQLLTLDDSYFEWCIEK</sequence>
<evidence type="ECO:0000313" key="2">
    <source>
        <dbReference type="Proteomes" id="UP001240697"/>
    </source>
</evidence>
<reference evidence="1 2" key="1">
    <citation type="submission" date="2023-05" db="EMBL/GenBank/DDBJ databases">
        <authorList>
            <person name="Yin Y."/>
            <person name="Lu Z."/>
        </authorList>
    </citation>
    <scope>NUCLEOTIDE SEQUENCE [LARGE SCALE GENOMIC DNA]</scope>
    <source>
        <strain evidence="1 2">ZM22</strain>
        <plasmid evidence="1 2">pZM22-2</plasmid>
    </source>
</reference>